<dbReference type="EMBL" id="PPHD01011021">
    <property type="protein sequence ID" value="POI30660.1"/>
    <property type="molecule type" value="Genomic_DNA"/>
</dbReference>
<keyword evidence="9" id="KW-0325">Glycoprotein</keyword>
<keyword evidence="12" id="KW-1185">Reference proteome</keyword>
<proteinExistence type="inferred from homology"/>
<evidence type="ECO:0000313" key="11">
    <source>
        <dbReference type="EMBL" id="POI30660.1"/>
    </source>
</evidence>
<reference evidence="11 12" key="1">
    <citation type="submission" date="2018-01" db="EMBL/GenBank/DDBJ databases">
        <title>Comparison of the Chinese Bamboo Partridge and Red Junglefowl genome sequences highlights the importance of demography in genome evolution.</title>
        <authorList>
            <person name="Tiley G.P."/>
            <person name="Kimball R.T."/>
            <person name="Braun E.L."/>
            <person name="Burleigh J.G."/>
        </authorList>
    </citation>
    <scope>NUCLEOTIDE SEQUENCE [LARGE SCALE GENOMIC DNA]</scope>
    <source>
        <strain evidence="11">RTK389</strain>
        <tissue evidence="11">Blood</tissue>
    </source>
</reference>
<feature type="transmembrane region" description="Helical" evidence="10">
    <location>
        <begin position="267"/>
        <end position="289"/>
    </location>
</feature>
<comment type="caution">
    <text evidence="11">The sequence shown here is derived from an EMBL/GenBank/DDBJ whole genome shotgun (WGS) entry which is preliminary data.</text>
</comment>
<comment type="function">
    <text evidence="10">Stabilizing subunit of the glycosylphosphatidylinositol-mannosyltransferase I complex which catalyzes the transfer of the first mannose, via an alpha-1,4 bond from a dolichol-phosphate-mannose (Dol-P-Man) to the glucosaminyl acyl phosphatidylinositol (GlcN-(acyl)PI) intermediate to generate alpha-D-Man-(1-&gt;4)-alpha-D-GlcN-(1-&gt;6)-(1-radyl,2-acyl-sn-glycero-3-phospho)-2-acyl-inositol and participates in the sixth step of the glycosylphosphatidylinositol-anchor biosynthesis. Probably acts by stabilizing the mannosyltransferase PIGM.</text>
</comment>
<comment type="similarity">
    <text evidence="3 10">Belongs to the PIGX family.</text>
</comment>
<evidence type="ECO:0000256" key="2">
    <source>
        <dbReference type="ARBA" id="ARBA00004687"/>
    </source>
</evidence>
<dbReference type="GO" id="GO:0005789">
    <property type="term" value="C:endoplasmic reticulum membrane"/>
    <property type="evidence" value="ECO:0007669"/>
    <property type="project" value="UniProtKB-SubCell"/>
</dbReference>
<evidence type="ECO:0000313" key="12">
    <source>
        <dbReference type="Proteomes" id="UP000237246"/>
    </source>
</evidence>
<evidence type="ECO:0000256" key="8">
    <source>
        <dbReference type="ARBA" id="ARBA00023136"/>
    </source>
</evidence>
<protein>
    <recommendedName>
        <fullName evidence="10">Phosphatidylinositol-glycan biosynthesis class X protein</fullName>
    </recommendedName>
</protein>
<accession>A0A2P4T2R5</accession>
<evidence type="ECO:0000256" key="3">
    <source>
        <dbReference type="ARBA" id="ARBA00010345"/>
    </source>
</evidence>
<name>A0A2P4T2R5_BAMTH</name>
<sequence>RLTCCKQLCCALGAATHSFCAVSDVRAACRESAVSQELLKEGFHRELLVQAELGGTGQWAEGCTVAARTHLPPGVYVDPYELASLQQHNVTKECLPASCCSSAQHWISDCGKSSSRICVFIHLQAVLIPNVVDVEAPEYSATDLTVLLYLQPDPRCWHCFRAALPVHGRYHRPAESSEDALVALKSAEVLVCCCGGEVPSPRVRFILSYLLYLSSTERLSPECWQPAEVEAPCSGNKDRLCQWYSAMHQPECEELTLRVPVGLTQHTFLVCVVTLLATVLCSSLILAAVCRYGDFSLVTCLE</sequence>
<keyword evidence="5 10" id="KW-0812">Transmembrane</keyword>
<dbReference type="InterPro" id="IPR013233">
    <property type="entry name" value="PIG-X/PBN1"/>
</dbReference>
<dbReference type="Pfam" id="PF08320">
    <property type="entry name" value="PIG-X"/>
    <property type="match status" value="1"/>
</dbReference>
<evidence type="ECO:0000256" key="5">
    <source>
        <dbReference type="ARBA" id="ARBA00022692"/>
    </source>
</evidence>
<dbReference type="GO" id="GO:0006506">
    <property type="term" value="P:GPI anchor biosynthetic process"/>
    <property type="evidence" value="ECO:0007669"/>
    <property type="project" value="UniProtKB-UniPathway"/>
</dbReference>
<evidence type="ECO:0000256" key="4">
    <source>
        <dbReference type="ARBA" id="ARBA00022502"/>
    </source>
</evidence>
<gene>
    <name evidence="11" type="ORF">CIB84_005591</name>
</gene>
<comment type="subcellular location">
    <subcellularLocation>
        <location evidence="1 10">Endoplasmic reticulum membrane</location>
        <topology evidence="1 10">Single-pass membrane protein</topology>
    </subcellularLocation>
</comment>
<dbReference type="InterPro" id="IPR040039">
    <property type="entry name" value="PIGX"/>
</dbReference>
<evidence type="ECO:0000256" key="10">
    <source>
        <dbReference type="RuleBase" id="RU366056"/>
    </source>
</evidence>
<keyword evidence="4 10" id="KW-0337">GPI-anchor biosynthesis</keyword>
<dbReference type="PANTHER" id="PTHR28650">
    <property type="entry name" value="PHOSPHATIDYLINOSITOL-GLYCAN BIOSYNTHESIS CLASS X PROTEIN"/>
    <property type="match status" value="1"/>
</dbReference>
<dbReference type="PANTHER" id="PTHR28650:SF1">
    <property type="entry name" value="PHOSPHATIDYLINOSITOL-GLYCAN BIOSYNTHESIS CLASS X PROTEIN"/>
    <property type="match status" value="1"/>
</dbReference>
<dbReference type="SMART" id="SM00780">
    <property type="entry name" value="PIG-X"/>
    <property type="match status" value="1"/>
</dbReference>
<comment type="pathway">
    <text evidence="2 10">Glycolipid biosynthesis; glycosylphosphatidylinositol-anchor biosynthesis.</text>
</comment>
<dbReference type="OrthoDB" id="5546453at2759"/>
<keyword evidence="8 10" id="KW-0472">Membrane</keyword>
<dbReference type="Proteomes" id="UP000237246">
    <property type="component" value="Unassembled WGS sequence"/>
</dbReference>
<keyword evidence="6 10" id="KW-0256">Endoplasmic reticulum</keyword>
<feature type="non-terminal residue" evidence="11">
    <location>
        <position position="1"/>
    </location>
</feature>
<dbReference type="UniPathway" id="UPA00196"/>
<evidence type="ECO:0000256" key="1">
    <source>
        <dbReference type="ARBA" id="ARBA00004389"/>
    </source>
</evidence>
<dbReference type="AlphaFoldDB" id="A0A2P4T2R5"/>
<keyword evidence="7 10" id="KW-1133">Transmembrane helix</keyword>
<organism evidence="11 12">
    <name type="scientific">Bambusicola thoracicus</name>
    <name type="common">Chinese bamboo-partridge</name>
    <name type="synonym">Perdix thoracica</name>
    <dbReference type="NCBI Taxonomy" id="9083"/>
    <lineage>
        <taxon>Eukaryota</taxon>
        <taxon>Metazoa</taxon>
        <taxon>Chordata</taxon>
        <taxon>Craniata</taxon>
        <taxon>Vertebrata</taxon>
        <taxon>Euteleostomi</taxon>
        <taxon>Archelosauria</taxon>
        <taxon>Archosauria</taxon>
        <taxon>Dinosauria</taxon>
        <taxon>Saurischia</taxon>
        <taxon>Theropoda</taxon>
        <taxon>Coelurosauria</taxon>
        <taxon>Aves</taxon>
        <taxon>Neognathae</taxon>
        <taxon>Galloanserae</taxon>
        <taxon>Galliformes</taxon>
        <taxon>Phasianidae</taxon>
        <taxon>Perdicinae</taxon>
        <taxon>Bambusicola</taxon>
    </lineage>
</organism>
<evidence type="ECO:0000256" key="7">
    <source>
        <dbReference type="ARBA" id="ARBA00022989"/>
    </source>
</evidence>
<evidence type="ECO:0000256" key="6">
    <source>
        <dbReference type="ARBA" id="ARBA00022824"/>
    </source>
</evidence>
<evidence type="ECO:0000256" key="9">
    <source>
        <dbReference type="ARBA" id="ARBA00023180"/>
    </source>
</evidence>